<dbReference type="EMBL" id="CAJPWZ010000835">
    <property type="protein sequence ID" value="CAG2201164.1"/>
    <property type="molecule type" value="Genomic_DNA"/>
</dbReference>
<dbReference type="Gene3D" id="3.60.10.10">
    <property type="entry name" value="Endonuclease/exonuclease/phosphatase"/>
    <property type="match status" value="1"/>
</dbReference>
<evidence type="ECO:0000256" key="1">
    <source>
        <dbReference type="SAM" id="Coils"/>
    </source>
</evidence>
<evidence type="ECO:0000313" key="4">
    <source>
        <dbReference type="EMBL" id="CAG2201164.1"/>
    </source>
</evidence>
<dbReference type="GO" id="GO:0003824">
    <property type="term" value="F:catalytic activity"/>
    <property type="evidence" value="ECO:0007669"/>
    <property type="project" value="InterPro"/>
</dbReference>
<evidence type="ECO:0000259" key="3">
    <source>
        <dbReference type="PROSITE" id="PS50878"/>
    </source>
</evidence>
<reference evidence="4" key="1">
    <citation type="submission" date="2021-03" db="EMBL/GenBank/DDBJ databases">
        <authorList>
            <person name="Bekaert M."/>
        </authorList>
    </citation>
    <scope>NUCLEOTIDE SEQUENCE</scope>
</reference>
<dbReference type="InterPro" id="IPR036691">
    <property type="entry name" value="Endo/exonu/phosph_ase_sf"/>
</dbReference>
<evidence type="ECO:0000313" key="5">
    <source>
        <dbReference type="Proteomes" id="UP000683360"/>
    </source>
</evidence>
<dbReference type="SUPFAM" id="SSF57903">
    <property type="entry name" value="FYVE/PHD zinc finger"/>
    <property type="match status" value="1"/>
</dbReference>
<accession>A0A8S3R269</accession>
<dbReference type="InterPro" id="IPR000477">
    <property type="entry name" value="RT_dom"/>
</dbReference>
<feature type="region of interest" description="Disordered" evidence="2">
    <location>
        <begin position="545"/>
        <end position="571"/>
    </location>
</feature>
<evidence type="ECO:0000256" key="2">
    <source>
        <dbReference type="SAM" id="MobiDB-lite"/>
    </source>
</evidence>
<sequence length="1766" mass="203758">MEKVEMGNSQTQITPSKYKLKIKRCYELNIEKSLEKKLIAAKRVKNLKYEYTGGGIVAEADAATYELLKIAAIQYYKSYSKLNETAHITDVTDNSGKSIVQNTIRVCEQSGKKSYTINFYHTTSRMLVNGKDIQKFINEDLIIIHKSINEALDNHKNSNIKTLNELLSVQIENLLAKLRSESDTNESKGGKPSIEDIDCIQCNRPCRKRASFCDTGSHWIHYNCEKLNPAEIERIENDTSTDYQCKICLKKQDTILDYIPIDNTNLAIALLDEEIATTNRGDDLDACSLCDIVIEQQNLEYKNEVPTCFGCIGIEDQEKNKSQQIKVASTTSTVMQPPEQPVIRQASQRGLVKESIPTPVTIADTNTQSIQQSNPNKDVVTKTVPIQTEKKQHTTPTESIPTTNIKMGELRQKEIKMRKWEEDLKIREKSLLDSNERYIRLETYIKRLESEKEENENTIRTLKRKISYMDETHSYPIRNNNVQDKGRSTNDQENTELLDNIHKKVTNYILRQVDIQFQKIEHDQHEPNDNKNRFNQYEHNKTNVNTDRAKSHCDINSPTRPNVPQNIRDQTSRPSCTIPEKQYIAVPQQTLPYHLSGQNIVHIPINNRNAGYYRSNMPPTISQRTNSNYDRTFTPPINQNPNWNDGSNIEGNMSSRTQHIEQQNNNATTLKVVAFNCKNIKTSTAAVNKLLEKNDIILIQEHWLFQFQIHLINEIGTNLNFEGKAVDKYNNIHPAQVPRGYGGVAVIWKKEIDHLVKATDDGGERIQCVEFLDNMSKPLLIVSIYMPTQGCHDLDEFKECIDQLFEIMQKYTRSHDILIGGDLNEDLTKNNKNQRTEYLLQFIKDFNLQVCFNGSTYINPKGQECSEIDYFMYSYGTDRNFSDKTIIKTLHSNVSDHYPIVVSCKTNLQKRQNQNISTTKPKIKWDKIDKEEYKNLVDQKLVNMNMQTINSPNNNKELETSITTISNILDNCARKCQPTKQKKRKMGNLQIWNQEISTAYKEMKITNLQWYEAGKPPSNHNTLTKKKENKQNFRRVYRTELAMKNSQLKEKIMSTRTKDTKIFHMLINKQRKSLRGYIQDLHVDDEILTGEDNIMEGFRQHFANLAVPSRDEDFNFENENSIKYEIDIIAELTKNSEIKEPTKCEIYKALNSMKKGKASDSFDLTVENFIYAGDNLIDSIHQILVDIFKKGLIPDLLKKGLLSPVFKNKGSILEIKNYRGITVLPVFCKIIESILKLRIRPTSLPRQCTLQRGFTQNSAPLNASFILEEVNRESLDLGKLLIIVLLDAKSAFDVVVHQNLMRNLYHLGIQDRHWNLINNLHKHASSVIKLNGKTSNEFIISQGVRQGGILSADLYKIYIDPLLHHLQQSKLGSKIGHIPCCATACADDITLNTTDPNEAQILLNMAYEFSCNEHYKLQPQKSVVIEMENKRKKRHSCIDLRLKDKKLPVVEKATHLGIQRSKSRKETLNNTINENIKKARRTAYSLMAAGFHGNNGLDPSTCIHIMKTYVLPTLLYGLEILIPTKLNIDKLEMFFKKMLKQILSLPQNAPDVVPYIISGMIPIEGQIHIKILSYFYSICLLSEESTEKQIARRQLAVKDQDSHSWFIEVKKIIWKYALPEIYLLLDTPYTKIQWKNLMYSYINKYWKEYYTDISKLYRNISYLNVDEYHPGKQHPLIYIKTSSSRDINRLPVKLKLVSGTYILQENRSRFNQNNVEATCLLCGQETEDLPHFLLKCTLLETTRKASLEDLQKEYHNLTDRGNGIPY</sequence>
<name>A0A8S3R269_MYTED</name>
<organism evidence="4 5">
    <name type="scientific">Mytilus edulis</name>
    <name type="common">Blue mussel</name>
    <dbReference type="NCBI Taxonomy" id="6550"/>
    <lineage>
        <taxon>Eukaryota</taxon>
        <taxon>Metazoa</taxon>
        <taxon>Spiralia</taxon>
        <taxon>Lophotrochozoa</taxon>
        <taxon>Mollusca</taxon>
        <taxon>Bivalvia</taxon>
        <taxon>Autobranchia</taxon>
        <taxon>Pteriomorphia</taxon>
        <taxon>Mytilida</taxon>
        <taxon>Mytiloidea</taxon>
        <taxon>Mytilidae</taxon>
        <taxon>Mytilinae</taxon>
        <taxon>Mytilus</taxon>
    </lineage>
</organism>
<dbReference type="SUPFAM" id="SSF56219">
    <property type="entry name" value="DNase I-like"/>
    <property type="match status" value="1"/>
</dbReference>
<dbReference type="Pfam" id="PF03372">
    <property type="entry name" value="Exo_endo_phos"/>
    <property type="match status" value="1"/>
</dbReference>
<comment type="caution">
    <text evidence="4">The sequence shown here is derived from an EMBL/GenBank/DDBJ whole genome shotgun (WGS) entry which is preliminary data.</text>
</comment>
<keyword evidence="5" id="KW-1185">Reference proteome</keyword>
<gene>
    <name evidence="4" type="ORF">MEDL_15805</name>
</gene>
<keyword evidence="1" id="KW-0175">Coiled coil</keyword>
<dbReference type="PROSITE" id="PS50878">
    <property type="entry name" value="RT_POL"/>
    <property type="match status" value="1"/>
</dbReference>
<dbReference type="OrthoDB" id="6191425at2759"/>
<proteinExistence type="predicted"/>
<protein>
    <recommendedName>
        <fullName evidence="3">Reverse transcriptase domain-containing protein</fullName>
    </recommendedName>
</protein>
<dbReference type="CDD" id="cd01650">
    <property type="entry name" value="RT_nLTR_like"/>
    <property type="match status" value="1"/>
</dbReference>
<dbReference type="Pfam" id="PF00078">
    <property type="entry name" value="RVT_1"/>
    <property type="match status" value="1"/>
</dbReference>
<feature type="domain" description="Reverse transcriptase" evidence="3">
    <location>
        <begin position="1186"/>
        <end position="1442"/>
    </location>
</feature>
<feature type="compositionally biased region" description="Polar residues" evidence="2">
    <location>
        <begin position="554"/>
        <end position="571"/>
    </location>
</feature>
<dbReference type="Proteomes" id="UP000683360">
    <property type="component" value="Unassembled WGS sequence"/>
</dbReference>
<dbReference type="InterPro" id="IPR011011">
    <property type="entry name" value="Znf_FYVE_PHD"/>
</dbReference>
<dbReference type="PANTHER" id="PTHR19446">
    <property type="entry name" value="REVERSE TRANSCRIPTASES"/>
    <property type="match status" value="1"/>
</dbReference>
<feature type="coiled-coil region" evidence="1">
    <location>
        <begin position="438"/>
        <end position="465"/>
    </location>
</feature>
<dbReference type="InterPro" id="IPR005135">
    <property type="entry name" value="Endo/exonuclease/phosphatase"/>
</dbReference>